<reference evidence="3 4" key="1">
    <citation type="submission" date="2013-03" db="EMBL/GenBank/DDBJ databases">
        <title>The Genome Sequence of Capronia coronata CBS 617.96.</title>
        <authorList>
            <consortium name="The Broad Institute Genomics Platform"/>
            <person name="Cuomo C."/>
            <person name="de Hoog S."/>
            <person name="Gorbushina A."/>
            <person name="Walker B."/>
            <person name="Young S.K."/>
            <person name="Zeng Q."/>
            <person name="Gargeya S."/>
            <person name="Fitzgerald M."/>
            <person name="Haas B."/>
            <person name="Abouelleil A."/>
            <person name="Allen A.W."/>
            <person name="Alvarado L."/>
            <person name="Arachchi H.M."/>
            <person name="Berlin A.M."/>
            <person name="Chapman S.B."/>
            <person name="Gainer-Dewar J."/>
            <person name="Goldberg J."/>
            <person name="Griggs A."/>
            <person name="Gujja S."/>
            <person name="Hansen M."/>
            <person name="Howarth C."/>
            <person name="Imamovic A."/>
            <person name="Ireland A."/>
            <person name="Larimer J."/>
            <person name="McCowan C."/>
            <person name="Murphy C."/>
            <person name="Pearson M."/>
            <person name="Poon T.W."/>
            <person name="Priest M."/>
            <person name="Roberts A."/>
            <person name="Saif S."/>
            <person name="Shea T."/>
            <person name="Sisk P."/>
            <person name="Sykes S."/>
            <person name="Wortman J."/>
            <person name="Nusbaum C."/>
            <person name="Birren B."/>
        </authorList>
    </citation>
    <scope>NUCLEOTIDE SEQUENCE [LARGE SCALE GENOMIC DNA]</scope>
    <source>
        <strain evidence="3 4">CBS 617.96</strain>
    </source>
</reference>
<keyword evidence="2" id="KW-1133">Transmembrane helix</keyword>
<protein>
    <submittedName>
        <fullName evidence="3">Uncharacterized protein</fullName>
    </submittedName>
</protein>
<comment type="caution">
    <text evidence="3">The sequence shown here is derived from an EMBL/GenBank/DDBJ whole genome shotgun (WGS) entry which is preliminary data.</text>
</comment>
<dbReference type="HOGENOM" id="CLU_073152_0_0_1"/>
<feature type="region of interest" description="Disordered" evidence="1">
    <location>
        <begin position="225"/>
        <end position="327"/>
    </location>
</feature>
<keyword evidence="2" id="KW-0812">Transmembrane</keyword>
<dbReference type="Proteomes" id="UP000019484">
    <property type="component" value="Unassembled WGS sequence"/>
</dbReference>
<dbReference type="RefSeq" id="XP_007723058.1">
    <property type="nucleotide sequence ID" value="XM_007724868.1"/>
</dbReference>
<gene>
    <name evidence="3" type="ORF">A1O1_03969</name>
</gene>
<feature type="compositionally biased region" description="Basic residues" evidence="1">
    <location>
        <begin position="234"/>
        <end position="252"/>
    </location>
</feature>
<evidence type="ECO:0000256" key="1">
    <source>
        <dbReference type="SAM" id="MobiDB-lite"/>
    </source>
</evidence>
<feature type="transmembrane region" description="Helical" evidence="2">
    <location>
        <begin position="185"/>
        <end position="206"/>
    </location>
</feature>
<accession>W9Z8Q1</accession>
<feature type="region of interest" description="Disordered" evidence="1">
    <location>
        <begin position="1"/>
        <end position="25"/>
    </location>
</feature>
<dbReference type="GeneID" id="19158857"/>
<feature type="transmembrane region" description="Helical" evidence="2">
    <location>
        <begin position="119"/>
        <end position="143"/>
    </location>
</feature>
<feature type="transmembrane region" description="Helical" evidence="2">
    <location>
        <begin position="34"/>
        <end position="56"/>
    </location>
</feature>
<keyword evidence="4" id="KW-1185">Reference proteome</keyword>
<organism evidence="3 4">
    <name type="scientific">Capronia coronata CBS 617.96</name>
    <dbReference type="NCBI Taxonomy" id="1182541"/>
    <lineage>
        <taxon>Eukaryota</taxon>
        <taxon>Fungi</taxon>
        <taxon>Dikarya</taxon>
        <taxon>Ascomycota</taxon>
        <taxon>Pezizomycotina</taxon>
        <taxon>Eurotiomycetes</taxon>
        <taxon>Chaetothyriomycetidae</taxon>
        <taxon>Chaetothyriales</taxon>
        <taxon>Herpotrichiellaceae</taxon>
        <taxon>Capronia</taxon>
    </lineage>
</organism>
<keyword evidence="2" id="KW-0472">Membrane</keyword>
<evidence type="ECO:0000256" key="2">
    <source>
        <dbReference type="SAM" id="Phobius"/>
    </source>
</evidence>
<sequence length="327" mass="35957">MSNTKTLILPSTYPADFSPPKSSPHHRLRRRFGAALHIGGLVASLIAIALFSAAIPKWNANFFHNTGPASGDWTDGLPLGPLGFAFLYHATVVIHARIRTRSVLHPSTQEQMVSSSRRSVLTHTTFSGLVLLSLPPALFLAGYGSLFRVWRPAVRTQSGLLVCNMLNIFARECEPVLYSIGNLQIGAIVFGSLVWAIHFSLLLDALRGWRRYMLVRQLQRQKLSHYGGHETLPKKRRSHGRSRGGHGSRHSSRLGTVSDAGQHGRQQYWAQARPASGSTRGSRTGALFSTDGTGDEPRQSQTLAGPPPQESHFIQPPEPSHHAVPRR</sequence>
<feature type="transmembrane region" description="Helical" evidence="2">
    <location>
        <begin position="76"/>
        <end position="98"/>
    </location>
</feature>
<evidence type="ECO:0000313" key="4">
    <source>
        <dbReference type="Proteomes" id="UP000019484"/>
    </source>
</evidence>
<dbReference type="AlphaFoldDB" id="W9Z8Q1"/>
<name>W9Z8Q1_9EURO</name>
<dbReference type="eggNOG" id="ENOG502RPHS">
    <property type="taxonomic scope" value="Eukaryota"/>
</dbReference>
<dbReference type="EMBL" id="AMWN01000003">
    <property type="protein sequence ID" value="EXJ90864.1"/>
    <property type="molecule type" value="Genomic_DNA"/>
</dbReference>
<proteinExistence type="predicted"/>
<evidence type="ECO:0000313" key="3">
    <source>
        <dbReference type="EMBL" id="EXJ90864.1"/>
    </source>
</evidence>
<dbReference type="OrthoDB" id="5279542at2759"/>